<evidence type="ECO:0000313" key="3">
    <source>
        <dbReference type="Proteomes" id="UP001183643"/>
    </source>
</evidence>
<accession>A0AAE3YSR4</accession>
<sequence length="203" mass="23031">MLDTILLPAGERLTADEFRAEFADQFWNIREGDFWKLERRQTFVEPGDASWAAFFHAGDWKRALRLIKARRTEYEDDARRMRQIGLTSYRVRVIEPPLTPYLQWELRSLALMGAISDRIRVLDAAHVRALETHTRLPELVCLGLDRTYEVLYTGAGAADGAIRHTSSTITAPCRDLIASLYADGEDVVDYVTREVAPLPPPAG</sequence>
<name>A0AAE3YSR4_9ACTN</name>
<protein>
    <recommendedName>
        <fullName evidence="1">DUF6879 domain-containing protein</fullName>
    </recommendedName>
</protein>
<comment type="caution">
    <text evidence="2">The sequence shown here is derived from an EMBL/GenBank/DDBJ whole genome shotgun (WGS) entry which is preliminary data.</text>
</comment>
<dbReference type="Pfam" id="PF21806">
    <property type="entry name" value="DUF6879"/>
    <property type="match status" value="1"/>
</dbReference>
<dbReference type="Proteomes" id="UP001183643">
    <property type="component" value="Unassembled WGS sequence"/>
</dbReference>
<proteinExistence type="predicted"/>
<organism evidence="2 3">
    <name type="scientific">Catenuloplanes atrovinosus</name>
    <dbReference type="NCBI Taxonomy" id="137266"/>
    <lineage>
        <taxon>Bacteria</taxon>
        <taxon>Bacillati</taxon>
        <taxon>Actinomycetota</taxon>
        <taxon>Actinomycetes</taxon>
        <taxon>Micromonosporales</taxon>
        <taxon>Micromonosporaceae</taxon>
        <taxon>Catenuloplanes</taxon>
    </lineage>
</organism>
<feature type="domain" description="DUF6879" evidence="1">
    <location>
        <begin position="21"/>
        <end position="191"/>
    </location>
</feature>
<keyword evidence="3" id="KW-1185">Reference proteome</keyword>
<evidence type="ECO:0000313" key="2">
    <source>
        <dbReference type="EMBL" id="MDR7277689.1"/>
    </source>
</evidence>
<gene>
    <name evidence="2" type="ORF">J2S41_004467</name>
</gene>
<reference evidence="2" key="1">
    <citation type="submission" date="2023-07" db="EMBL/GenBank/DDBJ databases">
        <title>Sequencing the genomes of 1000 actinobacteria strains.</title>
        <authorList>
            <person name="Klenk H.-P."/>
        </authorList>
    </citation>
    <scope>NUCLEOTIDE SEQUENCE</scope>
    <source>
        <strain evidence="2">DSM 44707</strain>
    </source>
</reference>
<dbReference type="RefSeq" id="WP_310370132.1">
    <property type="nucleotide sequence ID" value="NZ_JAVDYB010000001.1"/>
</dbReference>
<dbReference type="AlphaFoldDB" id="A0AAE3YSR4"/>
<dbReference type="EMBL" id="JAVDYB010000001">
    <property type="protein sequence ID" value="MDR7277689.1"/>
    <property type="molecule type" value="Genomic_DNA"/>
</dbReference>
<dbReference type="InterPro" id="IPR049244">
    <property type="entry name" value="DUF6879"/>
</dbReference>
<evidence type="ECO:0000259" key="1">
    <source>
        <dbReference type="Pfam" id="PF21806"/>
    </source>
</evidence>